<dbReference type="OrthoDB" id="5556956at2759"/>
<dbReference type="InterPro" id="IPR027973">
    <property type="entry name" value="FSAF1-like"/>
</dbReference>
<proteinExistence type="predicted"/>
<feature type="compositionally biased region" description="Acidic residues" evidence="1">
    <location>
        <begin position="46"/>
        <end position="80"/>
    </location>
</feature>
<dbReference type="AlphaFoldDB" id="A0A8K0WW92"/>
<dbReference type="GO" id="GO:0005730">
    <property type="term" value="C:nucleolus"/>
    <property type="evidence" value="ECO:0007669"/>
    <property type="project" value="TreeGrafter"/>
</dbReference>
<name>A0A8K0WW92_9HYPO</name>
<gene>
    <name evidence="2" type="ORF">B0I35DRAFT_506904</name>
</gene>
<evidence type="ECO:0000313" key="3">
    <source>
        <dbReference type="Proteomes" id="UP000813444"/>
    </source>
</evidence>
<dbReference type="Proteomes" id="UP000813444">
    <property type="component" value="Unassembled WGS sequence"/>
</dbReference>
<feature type="compositionally biased region" description="Polar residues" evidence="1">
    <location>
        <begin position="81"/>
        <end position="99"/>
    </location>
</feature>
<feature type="region of interest" description="Disordered" evidence="1">
    <location>
        <begin position="1"/>
        <end position="139"/>
    </location>
</feature>
<dbReference type="PANTHER" id="PTHR28096">
    <property type="entry name" value="PROTEIN FAF1"/>
    <property type="match status" value="1"/>
</dbReference>
<dbReference type="EMBL" id="JAGPNK010000001">
    <property type="protein sequence ID" value="KAH7328437.1"/>
    <property type="molecule type" value="Genomic_DNA"/>
</dbReference>
<evidence type="ECO:0000256" key="1">
    <source>
        <dbReference type="SAM" id="MobiDB-lite"/>
    </source>
</evidence>
<dbReference type="Pfam" id="PF15375">
    <property type="entry name" value="FSAF1"/>
    <property type="match status" value="1"/>
</dbReference>
<dbReference type="InterPro" id="IPR053030">
    <property type="entry name" value="Ribosomal_biogenesis_FAF1-like"/>
</dbReference>
<accession>A0A8K0WW92</accession>
<protein>
    <recommendedName>
        <fullName evidence="4">Protein FAF1</fullName>
    </recommendedName>
</protein>
<sequence length="293" mass="32468">MGVLGKRKASGPSVDEQEAQEIFRRHFEAQFKPLPTAEAESQAAQDESDAEQSDDESEWGGFSEEEEEEEEEEDGDEDAQESTAVQVVDHSSSASQPTVMSKREQRAFMSSRPPDSSDTPREKPAATARASSSTLPEDAPSLLAQDLELRRLLSESHLLARKINNSPFATQGTNEPRPFAAGRIRQKANDMRVQALGSKVSILKQENVPMNLRKIMVNAATSRENKRRREARENGVILERSAGKKKTRDRRGGGPAVDRPAIGRMRGAELRISEKDIKGIEGSRDTFGRRGKR</sequence>
<feature type="compositionally biased region" description="Basic and acidic residues" evidence="1">
    <location>
        <begin position="266"/>
        <end position="293"/>
    </location>
</feature>
<organism evidence="2 3">
    <name type="scientific">Stachybotrys elegans</name>
    <dbReference type="NCBI Taxonomy" id="80388"/>
    <lineage>
        <taxon>Eukaryota</taxon>
        <taxon>Fungi</taxon>
        <taxon>Dikarya</taxon>
        <taxon>Ascomycota</taxon>
        <taxon>Pezizomycotina</taxon>
        <taxon>Sordariomycetes</taxon>
        <taxon>Hypocreomycetidae</taxon>
        <taxon>Hypocreales</taxon>
        <taxon>Stachybotryaceae</taxon>
        <taxon>Stachybotrys</taxon>
    </lineage>
</organism>
<dbReference type="PANTHER" id="PTHR28096:SF1">
    <property type="entry name" value="PROTEIN FAF1"/>
    <property type="match status" value="1"/>
</dbReference>
<comment type="caution">
    <text evidence="2">The sequence shown here is derived from an EMBL/GenBank/DDBJ whole genome shotgun (WGS) entry which is preliminary data.</text>
</comment>
<evidence type="ECO:0000313" key="2">
    <source>
        <dbReference type="EMBL" id="KAH7328437.1"/>
    </source>
</evidence>
<evidence type="ECO:0008006" key="4">
    <source>
        <dbReference type="Google" id="ProtNLM"/>
    </source>
</evidence>
<feature type="region of interest" description="Disordered" evidence="1">
    <location>
        <begin position="221"/>
        <end position="293"/>
    </location>
</feature>
<reference evidence="2" key="1">
    <citation type="journal article" date="2021" name="Nat. Commun.">
        <title>Genetic determinants of endophytism in the Arabidopsis root mycobiome.</title>
        <authorList>
            <person name="Mesny F."/>
            <person name="Miyauchi S."/>
            <person name="Thiergart T."/>
            <person name="Pickel B."/>
            <person name="Atanasova L."/>
            <person name="Karlsson M."/>
            <person name="Huettel B."/>
            <person name="Barry K.W."/>
            <person name="Haridas S."/>
            <person name="Chen C."/>
            <person name="Bauer D."/>
            <person name="Andreopoulos W."/>
            <person name="Pangilinan J."/>
            <person name="LaButti K."/>
            <person name="Riley R."/>
            <person name="Lipzen A."/>
            <person name="Clum A."/>
            <person name="Drula E."/>
            <person name="Henrissat B."/>
            <person name="Kohler A."/>
            <person name="Grigoriev I.V."/>
            <person name="Martin F.M."/>
            <person name="Hacquard S."/>
        </authorList>
    </citation>
    <scope>NUCLEOTIDE SEQUENCE</scope>
    <source>
        <strain evidence="2">MPI-CAGE-CH-0235</strain>
    </source>
</reference>
<dbReference type="GO" id="GO:0000462">
    <property type="term" value="P:maturation of SSU-rRNA from tricistronic rRNA transcript (SSU-rRNA, 5.8S rRNA, LSU-rRNA)"/>
    <property type="evidence" value="ECO:0007669"/>
    <property type="project" value="TreeGrafter"/>
</dbReference>
<keyword evidence="3" id="KW-1185">Reference proteome</keyword>